<dbReference type="InterPro" id="IPR051609">
    <property type="entry name" value="NmrA/Isoflavone_reductase-like"/>
</dbReference>
<keyword evidence="2" id="KW-0560">Oxidoreductase</keyword>
<evidence type="ECO:0000259" key="3">
    <source>
        <dbReference type="Pfam" id="PF05368"/>
    </source>
</evidence>
<name>A0A0D2YFX5_FUSOF</name>
<dbReference type="GO" id="GO:0016491">
    <property type="term" value="F:oxidoreductase activity"/>
    <property type="evidence" value="ECO:0007669"/>
    <property type="project" value="UniProtKB-KW"/>
</dbReference>
<reference evidence="5" key="1">
    <citation type="journal article" date="2012" name="Mol. Plant Microbe Interact.">
        <title>A highly conserved effector in Fusarium oxysporum is required for full virulence on Arabidopsis.</title>
        <authorList>
            <person name="Thatcher L.F."/>
            <person name="Gardiner D.M."/>
            <person name="Kazan K."/>
            <person name="Manners J."/>
        </authorList>
    </citation>
    <scope>NUCLEOTIDE SEQUENCE [LARGE SCALE GENOMIC DNA]</scope>
    <source>
        <strain evidence="5">Fo5176</strain>
    </source>
</reference>
<accession>A0A0D2YFX5</accession>
<feature type="domain" description="NmrA-like" evidence="3">
    <location>
        <begin position="6"/>
        <end position="243"/>
    </location>
</feature>
<dbReference type="VEuPathDB" id="FungiDB:FOXG_15213"/>
<dbReference type="PANTHER" id="PTHR47706:SF9">
    <property type="entry name" value="NMRA-LIKE DOMAIN-CONTAINING PROTEIN-RELATED"/>
    <property type="match status" value="1"/>
</dbReference>
<evidence type="ECO:0000256" key="2">
    <source>
        <dbReference type="ARBA" id="ARBA00023002"/>
    </source>
</evidence>
<proteinExistence type="predicted"/>
<dbReference type="EnsemblFungi" id="FOXG_15213T0">
    <property type="protein sequence ID" value="FOXG_15213P0"/>
    <property type="gene ID" value="FOXG_15213"/>
</dbReference>
<organism evidence="4 5">
    <name type="scientific">Fusarium oxysporum (strain Fo5176)</name>
    <name type="common">Fusarium vascular wilt</name>
    <dbReference type="NCBI Taxonomy" id="660025"/>
    <lineage>
        <taxon>Eukaryota</taxon>
        <taxon>Fungi</taxon>
        <taxon>Dikarya</taxon>
        <taxon>Ascomycota</taxon>
        <taxon>Pezizomycotina</taxon>
        <taxon>Sordariomycetes</taxon>
        <taxon>Hypocreomycetidae</taxon>
        <taxon>Hypocreales</taxon>
        <taxon>Nectriaceae</taxon>
        <taxon>Fusarium</taxon>
        <taxon>Fusarium oxysporum species complex</taxon>
    </lineage>
</organism>
<dbReference type="InterPro" id="IPR045312">
    <property type="entry name" value="PCBER-like"/>
</dbReference>
<dbReference type="Gene3D" id="3.90.25.10">
    <property type="entry name" value="UDP-galactose 4-epimerase, domain 1"/>
    <property type="match status" value="1"/>
</dbReference>
<dbReference type="PANTHER" id="PTHR47706">
    <property type="entry name" value="NMRA-LIKE FAMILY PROTEIN"/>
    <property type="match status" value="1"/>
</dbReference>
<dbReference type="SUPFAM" id="SSF51735">
    <property type="entry name" value="NAD(P)-binding Rossmann-fold domains"/>
    <property type="match status" value="1"/>
</dbReference>
<gene>
    <name evidence="4" type="primary">28956291</name>
</gene>
<evidence type="ECO:0000313" key="5">
    <source>
        <dbReference type="Proteomes" id="UP000002489"/>
    </source>
</evidence>
<dbReference type="Pfam" id="PF05368">
    <property type="entry name" value="NmrA"/>
    <property type="match status" value="1"/>
</dbReference>
<evidence type="ECO:0000256" key="1">
    <source>
        <dbReference type="ARBA" id="ARBA00022857"/>
    </source>
</evidence>
<dbReference type="InterPro" id="IPR008030">
    <property type="entry name" value="NmrA-like"/>
</dbReference>
<protein>
    <recommendedName>
        <fullName evidence="3">NmrA-like domain-containing protein</fullName>
    </recommendedName>
</protein>
<dbReference type="Gene3D" id="3.40.50.720">
    <property type="entry name" value="NAD(P)-binding Rossmann-like Domain"/>
    <property type="match status" value="1"/>
</dbReference>
<keyword evidence="1" id="KW-0521">NADP</keyword>
<dbReference type="AlphaFoldDB" id="A0A0D2YFX5"/>
<dbReference type="Proteomes" id="UP000002489">
    <property type="component" value="Unassembled WGS sequence"/>
</dbReference>
<reference evidence="4" key="2">
    <citation type="submission" date="2025-08" db="UniProtKB">
        <authorList>
            <consortium name="EnsemblFungi"/>
        </authorList>
    </citation>
    <scope>IDENTIFICATION</scope>
    <source>
        <strain evidence="4">4287 / CBS 123668 / FGSC 9935 / NRRL 34936</strain>
    </source>
</reference>
<dbReference type="CDD" id="cd05259">
    <property type="entry name" value="PCBER_SDR_a"/>
    <property type="match status" value="1"/>
</dbReference>
<evidence type="ECO:0000313" key="4">
    <source>
        <dbReference type="EnsemblFungi" id="FOXG_15213P0"/>
    </source>
</evidence>
<sequence length="299" mass="31992">MAALTKVAVLGASGNLGPPVVQALLAAGFKVTTITRQESKAIFPADVVIKRVDLSSEESLIEAVKGQDAVISTVSGEAIASQKLFIDAAITAQVKRFIPSEFGINTREARNTKFGQFVAPKIADVDYLIELSNKYGWFSWTGIATGAFFDWGLRNGFFGFDLKSKTCQIYDSGNEPFSGTNLAFIGKCVAAALAKPEATANKFLTIASFTITQNEVKKVIEEEIGSRLTVTIVKTSDLEKIGAEKLANNDPTAFVEYLSQYVFADGAGQAVTENAAVTVLGLQEESLRETVRAALAAIQ</sequence>
<dbReference type="InterPro" id="IPR036291">
    <property type="entry name" value="NAD(P)-bd_dom_sf"/>
</dbReference>